<evidence type="ECO:0000256" key="6">
    <source>
        <dbReference type="ARBA" id="ARBA00023316"/>
    </source>
</evidence>
<dbReference type="GO" id="GO:0071555">
    <property type="term" value="P:cell wall organization"/>
    <property type="evidence" value="ECO:0007669"/>
    <property type="project" value="UniProtKB-UniRule"/>
</dbReference>
<name>A0A2S7ILB5_9BACT</name>
<keyword evidence="4 7" id="KW-0133">Cell shape</keyword>
<dbReference type="PANTHER" id="PTHR41533">
    <property type="entry name" value="L,D-TRANSPEPTIDASE HI_1667-RELATED"/>
    <property type="match status" value="1"/>
</dbReference>
<keyword evidence="3" id="KW-0808">Transferase</keyword>
<evidence type="ECO:0000313" key="10">
    <source>
        <dbReference type="Proteomes" id="UP000239590"/>
    </source>
</evidence>
<comment type="pathway">
    <text evidence="1 7">Cell wall biogenesis; peptidoglycan biosynthesis.</text>
</comment>
<accession>A0A2S7ILB5</accession>
<dbReference type="GO" id="GO:0008360">
    <property type="term" value="P:regulation of cell shape"/>
    <property type="evidence" value="ECO:0007669"/>
    <property type="project" value="UniProtKB-UniRule"/>
</dbReference>
<gene>
    <name evidence="9" type="ORF">C5O19_01875</name>
</gene>
<dbReference type="RefSeq" id="WP_104709664.1">
    <property type="nucleotide sequence ID" value="NZ_PTRA01000001.1"/>
</dbReference>
<keyword evidence="10" id="KW-1185">Reference proteome</keyword>
<comment type="caution">
    <text evidence="9">The sequence shown here is derived from an EMBL/GenBank/DDBJ whole genome shotgun (WGS) entry which is preliminary data.</text>
</comment>
<keyword evidence="5 7" id="KW-0573">Peptidoglycan synthesis</keyword>
<proteinExistence type="inferred from homology"/>
<keyword evidence="6 7" id="KW-0961">Cell wall biogenesis/degradation</keyword>
<evidence type="ECO:0000256" key="1">
    <source>
        <dbReference type="ARBA" id="ARBA00004752"/>
    </source>
</evidence>
<evidence type="ECO:0000256" key="3">
    <source>
        <dbReference type="ARBA" id="ARBA00022679"/>
    </source>
</evidence>
<dbReference type="EMBL" id="PTRA01000001">
    <property type="protein sequence ID" value="PQA58446.1"/>
    <property type="molecule type" value="Genomic_DNA"/>
</dbReference>
<protein>
    <submittedName>
        <fullName evidence="9">L,D-transpeptidase</fullName>
    </submittedName>
</protein>
<dbReference type="GO" id="GO:0016740">
    <property type="term" value="F:transferase activity"/>
    <property type="evidence" value="ECO:0007669"/>
    <property type="project" value="UniProtKB-KW"/>
</dbReference>
<evidence type="ECO:0000256" key="2">
    <source>
        <dbReference type="ARBA" id="ARBA00005992"/>
    </source>
</evidence>
<feature type="domain" description="L,D-TPase catalytic" evidence="8">
    <location>
        <begin position="171"/>
        <end position="357"/>
    </location>
</feature>
<dbReference type="InterPro" id="IPR005490">
    <property type="entry name" value="LD_TPept_cat_dom"/>
</dbReference>
<feature type="active site" description="Nucleophile" evidence="7">
    <location>
        <position position="323"/>
    </location>
</feature>
<evidence type="ECO:0000256" key="7">
    <source>
        <dbReference type="PROSITE-ProRule" id="PRU01373"/>
    </source>
</evidence>
<evidence type="ECO:0000256" key="5">
    <source>
        <dbReference type="ARBA" id="ARBA00022984"/>
    </source>
</evidence>
<dbReference type="PANTHER" id="PTHR41533:SF2">
    <property type="entry name" value="BLR7131 PROTEIN"/>
    <property type="match status" value="1"/>
</dbReference>
<dbReference type="InterPro" id="IPR038063">
    <property type="entry name" value="Transpep_catalytic_dom"/>
</dbReference>
<dbReference type="Pfam" id="PF03734">
    <property type="entry name" value="YkuD"/>
    <property type="match status" value="1"/>
</dbReference>
<dbReference type="PROSITE" id="PS52029">
    <property type="entry name" value="LD_TPASE"/>
    <property type="match status" value="1"/>
</dbReference>
<dbReference type="UniPathway" id="UPA00219"/>
<comment type="similarity">
    <text evidence="2">Belongs to the YkuD family.</text>
</comment>
<sequence>MKRLSRISLSLILCTLILNLVSCKKKYEQASERTDEALNQELSDQEVHDHILQYARQNGIKTDAFDSPESSTFSLLAEIGFGHKPKYIKYIEQVQPIDSAAVRTAGWSIVQGVAVEDALKSLEPSYPAYQQLKKEYTRLMTEDNKLDSAQLVAESMNAYRWVHRQAKDATRLVLVNIRGAYLVGMDSSGKEALQMRVVAGKKDKATPPMDTYATQVITHPYWNVPRSIAVKEMLPKIQNNVAFLENNNIEVIDKKGNTVDPESVDWQALSVDRFPYRLRQDTGADNSLGLLKVELKNPLAIYLHDTNARYLFAKEQRWRSHGCVRVQRPTDLANFMAGKQLLESDSLDETGSEALPPTYYSLSPKVPVFLLYLGADINDKGQLVYYNDVYGWDKSEAISAR</sequence>
<dbReference type="Gene3D" id="2.40.440.10">
    <property type="entry name" value="L,D-transpeptidase catalytic domain-like"/>
    <property type="match status" value="1"/>
</dbReference>
<reference evidence="10" key="1">
    <citation type="submission" date="2018-02" db="EMBL/GenBank/DDBJ databases">
        <title>Genome sequencing of Solimonas sp. HR-BB.</title>
        <authorList>
            <person name="Lee Y."/>
            <person name="Jeon C.O."/>
        </authorList>
    </citation>
    <scope>NUCLEOTIDE SEQUENCE [LARGE SCALE GENOMIC DNA]</scope>
    <source>
        <strain evidence="10">HR-U</strain>
    </source>
</reference>
<organism evidence="9 10">
    <name type="scientific">Siphonobacter curvatus</name>
    <dbReference type="NCBI Taxonomy" id="2094562"/>
    <lineage>
        <taxon>Bacteria</taxon>
        <taxon>Pseudomonadati</taxon>
        <taxon>Bacteroidota</taxon>
        <taxon>Cytophagia</taxon>
        <taxon>Cytophagales</taxon>
        <taxon>Cytophagaceae</taxon>
        <taxon>Siphonobacter</taxon>
    </lineage>
</organism>
<dbReference type="Proteomes" id="UP000239590">
    <property type="component" value="Unassembled WGS sequence"/>
</dbReference>
<evidence type="ECO:0000256" key="4">
    <source>
        <dbReference type="ARBA" id="ARBA00022960"/>
    </source>
</evidence>
<dbReference type="InterPro" id="IPR052905">
    <property type="entry name" value="LD-transpeptidase_YkuD-like"/>
</dbReference>
<dbReference type="GO" id="GO:0009252">
    <property type="term" value="P:peptidoglycan biosynthetic process"/>
    <property type="evidence" value="ECO:0007669"/>
    <property type="project" value="UniProtKB-UniPathway"/>
</dbReference>
<dbReference type="AlphaFoldDB" id="A0A2S7ILB5"/>
<dbReference type="GO" id="GO:0004180">
    <property type="term" value="F:carboxypeptidase activity"/>
    <property type="evidence" value="ECO:0007669"/>
    <property type="project" value="UniProtKB-ARBA"/>
</dbReference>
<feature type="active site" description="Proton donor/acceptor" evidence="7">
    <location>
        <position position="304"/>
    </location>
</feature>
<dbReference type="CDD" id="cd16913">
    <property type="entry name" value="YkuD_like"/>
    <property type="match status" value="1"/>
</dbReference>
<dbReference type="OrthoDB" id="9778545at2"/>
<dbReference type="SUPFAM" id="SSF141523">
    <property type="entry name" value="L,D-transpeptidase catalytic domain-like"/>
    <property type="match status" value="1"/>
</dbReference>
<evidence type="ECO:0000313" key="9">
    <source>
        <dbReference type="EMBL" id="PQA58446.1"/>
    </source>
</evidence>
<evidence type="ECO:0000259" key="8">
    <source>
        <dbReference type="PROSITE" id="PS52029"/>
    </source>
</evidence>